<dbReference type="InterPro" id="IPR043129">
    <property type="entry name" value="ATPase_NBD"/>
</dbReference>
<dbReference type="Pfam" id="PF14450">
    <property type="entry name" value="FtsA"/>
    <property type="match status" value="1"/>
</dbReference>
<dbReference type="SUPFAM" id="SSF53067">
    <property type="entry name" value="Actin-like ATPase domain"/>
    <property type="match status" value="2"/>
</dbReference>
<keyword evidence="2" id="KW-0132">Cell division</keyword>
<dbReference type="GO" id="GO:0051301">
    <property type="term" value="P:cell division"/>
    <property type="evidence" value="ECO:0007669"/>
    <property type="project" value="UniProtKB-KW"/>
</dbReference>
<gene>
    <name evidence="2" type="ORF">P5X88_06110</name>
</gene>
<name>A0AAW6SVA2_9BACI</name>
<dbReference type="Proteomes" id="UP001159179">
    <property type="component" value="Unassembled WGS sequence"/>
</dbReference>
<dbReference type="EMBL" id="JAROYP010000002">
    <property type="protein sequence ID" value="MDH5160504.1"/>
    <property type="molecule type" value="Genomic_DNA"/>
</dbReference>
<dbReference type="PANTHER" id="PTHR32432">
    <property type="entry name" value="CELL DIVISION PROTEIN FTSA-RELATED"/>
    <property type="match status" value="1"/>
</dbReference>
<dbReference type="InterPro" id="IPR050696">
    <property type="entry name" value="FtsA/MreB"/>
</dbReference>
<dbReference type="SMART" id="SM00842">
    <property type="entry name" value="FtsA"/>
    <property type="match status" value="1"/>
</dbReference>
<dbReference type="Gene3D" id="3.30.420.40">
    <property type="match status" value="2"/>
</dbReference>
<protein>
    <submittedName>
        <fullName evidence="2">Cell division protein FtsA</fullName>
    </submittedName>
</protein>
<dbReference type="InterPro" id="IPR003494">
    <property type="entry name" value="SHS2_FtsA"/>
</dbReference>
<keyword evidence="2" id="KW-0131">Cell cycle</keyword>
<evidence type="ECO:0000313" key="3">
    <source>
        <dbReference type="Proteomes" id="UP001159179"/>
    </source>
</evidence>
<feature type="domain" description="SHS2" evidence="1">
    <location>
        <begin position="7"/>
        <end position="204"/>
    </location>
</feature>
<dbReference type="PANTHER" id="PTHR32432:SF3">
    <property type="entry name" value="ETHANOLAMINE UTILIZATION PROTEIN EUTJ"/>
    <property type="match status" value="1"/>
</dbReference>
<evidence type="ECO:0000313" key="2">
    <source>
        <dbReference type="EMBL" id="MDH5160504.1"/>
    </source>
</evidence>
<dbReference type="CDD" id="cd24004">
    <property type="entry name" value="ASKHA_NBD_PilM-like"/>
    <property type="match status" value="1"/>
</dbReference>
<dbReference type="AlphaFoldDB" id="A0AAW6SVA2"/>
<organism evidence="2 3">
    <name type="scientific">Heyndrickxia oleronia</name>
    <dbReference type="NCBI Taxonomy" id="38875"/>
    <lineage>
        <taxon>Bacteria</taxon>
        <taxon>Bacillati</taxon>
        <taxon>Bacillota</taxon>
        <taxon>Bacilli</taxon>
        <taxon>Bacillales</taxon>
        <taxon>Bacillaceae</taxon>
        <taxon>Heyndrickxia</taxon>
    </lineage>
</organism>
<proteinExistence type="predicted"/>
<evidence type="ECO:0000259" key="1">
    <source>
        <dbReference type="SMART" id="SM00842"/>
    </source>
</evidence>
<dbReference type="RefSeq" id="WP_280616102.1">
    <property type="nucleotide sequence ID" value="NZ_JAROYP010000002.1"/>
</dbReference>
<reference evidence="2" key="1">
    <citation type="submission" date="2023-03" db="EMBL/GenBank/DDBJ databases">
        <title>Bacterial isolates from washroom surfaces on a university campus.</title>
        <authorList>
            <person name="Holman D.B."/>
            <person name="Gzyl K.E."/>
            <person name="Taheri A.E."/>
        </authorList>
    </citation>
    <scope>NUCLEOTIDE SEQUENCE</scope>
    <source>
        <strain evidence="2">RD03</strain>
    </source>
</reference>
<comment type="caution">
    <text evidence="2">The sequence shown here is derived from an EMBL/GenBank/DDBJ whole genome shotgun (WGS) entry which is preliminary data.</text>
</comment>
<accession>A0AAW6SVA2</accession>
<sequence>MQEKNKIFALDIGTRSVVGIILEEANQQYYVSDIFIKEHKDRAMLDGQIHDVLSVSKVIKEVKEQLEKKHGKLTKVCVAAAGRALKTEKAHVTISIKGKPMITKEDILHLELSAVQKAQAIAAEKYSSLKSHYYYCVGYSVFNYQLDGEEIGNLIDQQGNEASVEIIATFLPRVVVESLISALQRSDLEIEALTLEPIAAINVLIPSSMRRLNVALVDIGAGTSDIALTDLGTVTAYGMVPIAGDEITEAISDQLLLDFPIAEETKRQLVARDTIIIQDILGFETEVTTEHIIEQVSPAIDKLASTISKEILLLNNGKPPKAVMLVGGGSQTPKITERIAKELQLPENRVAIRGTDAIQNLVLSDQIPKGPELITPIGIAIAAKQTPVHYVTAYVNDQPVRLFEVKKLTVGDCILGSGMKLSQLHGKPGMAKMITVNERQITVPGEHGKPPVIMKNGVEASLDHPINNGDEISIIKGKDGSHAVVEIKEFLDDIPTKKVYINGRSYNVSMIIKRNGESASENDLLEDRDSLEIYFPRNIEELFLSLNLYDYLQELKPFRINIDCKETFLPSQSHKLLLNDQEVKLAQGFQNNDQISIKKKSPLTVNDLAKLKNLRLNYHINISFNGQHIKIHKPLTEVYRSGKILTKEEIIHYGDMIELKSNKIEEFIFQDIFKFVEVNMPKHSNGNFQLLKNKEQTTFYDPIKEGDQLEIIWPTEHKKQKGLNQKHTI</sequence>